<dbReference type="Proteomes" id="UP000255367">
    <property type="component" value="Unassembled WGS sequence"/>
</dbReference>
<name>A0A380NMF8_9FIRM</name>
<organism evidence="1 2">
    <name type="scientific">Veillonella criceti</name>
    <dbReference type="NCBI Taxonomy" id="103891"/>
    <lineage>
        <taxon>Bacteria</taxon>
        <taxon>Bacillati</taxon>
        <taxon>Bacillota</taxon>
        <taxon>Negativicutes</taxon>
        <taxon>Veillonellales</taxon>
        <taxon>Veillonellaceae</taxon>
        <taxon>Veillonella</taxon>
    </lineage>
</organism>
<proteinExistence type="predicted"/>
<sequence>MNTKAEQFDQFLQERNVANWFTKEEHQDDVHSVVYRGYFDVAAQQLPLFVVLDDTVFNLVRLVVTTGAVPAEKQADVVAYLNELNGKFKIFKYYLGEDDNVVYMDISLPASKETFDPNLLVGLLLEVLEPHIKEYYPSILGKVLATEDSDTKEKGKKDKKDKVN</sequence>
<dbReference type="RefSeq" id="WP_115310875.1">
    <property type="nucleotide sequence ID" value="NZ_UHIO01000001.1"/>
</dbReference>
<dbReference type="AlphaFoldDB" id="A0A380NMF8"/>
<reference evidence="1 2" key="1">
    <citation type="submission" date="2018-06" db="EMBL/GenBank/DDBJ databases">
        <authorList>
            <consortium name="Pathogen Informatics"/>
            <person name="Doyle S."/>
        </authorList>
    </citation>
    <scope>NUCLEOTIDE SEQUENCE [LARGE SCALE GENOMIC DNA]</scope>
    <source>
        <strain evidence="1 2">NCTC12020</strain>
    </source>
</reference>
<dbReference type="EMBL" id="UHIO01000001">
    <property type="protein sequence ID" value="SUP44709.1"/>
    <property type="molecule type" value="Genomic_DNA"/>
</dbReference>
<accession>A0A380NMF8</accession>
<protein>
    <recommendedName>
        <fullName evidence="3">Sensory transduction regulator</fullName>
    </recommendedName>
</protein>
<dbReference type="OrthoDB" id="1631654at2"/>
<keyword evidence="2" id="KW-1185">Reference proteome</keyword>
<evidence type="ECO:0000313" key="2">
    <source>
        <dbReference type="Proteomes" id="UP000255367"/>
    </source>
</evidence>
<evidence type="ECO:0000313" key="1">
    <source>
        <dbReference type="EMBL" id="SUP44709.1"/>
    </source>
</evidence>
<evidence type="ECO:0008006" key="3">
    <source>
        <dbReference type="Google" id="ProtNLM"/>
    </source>
</evidence>
<gene>
    <name evidence="1" type="ORF">NCTC12020_01792</name>
</gene>